<dbReference type="Proteomes" id="UP000214606">
    <property type="component" value="Chromosome"/>
</dbReference>
<organism evidence="1 2">
    <name type="scientific">Aeribacillus pallidus</name>
    <dbReference type="NCBI Taxonomy" id="33936"/>
    <lineage>
        <taxon>Bacteria</taxon>
        <taxon>Bacillati</taxon>
        <taxon>Bacillota</taxon>
        <taxon>Bacilli</taxon>
        <taxon>Bacillales</taxon>
        <taxon>Bacillaceae</taxon>
        <taxon>Aeribacillus</taxon>
    </lineage>
</organism>
<reference evidence="1 2" key="1">
    <citation type="submission" date="2016-10" db="EMBL/GenBank/DDBJ databases">
        <title>The whole genome sequencing and assembly of Aeribacillus pallidus KCTC3564 strain.</title>
        <authorList>
            <person name="Lee Y.-J."/>
            <person name="Park M.-K."/>
            <person name="Yi H."/>
            <person name="Bahn Y.-S."/>
            <person name="Kim J.F."/>
            <person name="Lee D.-W."/>
        </authorList>
    </citation>
    <scope>NUCLEOTIDE SEQUENCE [LARGE SCALE GENOMIC DNA]</scope>
    <source>
        <strain evidence="1 2">KCTC3564</strain>
    </source>
</reference>
<protein>
    <submittedName>
        <fullName evidence="1">Uncharacterized protein</fullName>
    </submittedName>
</protein>
<evidence type="ECO:0000313" key="1">
    <source>
        <dbReference type="EMBL" id="ASS90974.1"/>
    </source>
</evidence>
<dbReference type="AlphaFoldDB" id="A0A223E6U0"/>
<name>A0A223E6U0_9BACI</name>
<proteinExistence type="predicted"/>
<accession>A0A223E6U0</accession>
<sequence length="96" mass="10941">MGGTPNGLKQFLLQGRTTIKENVFQNCLRSYPLWEGMMDFHAWVGSKITHGCFYGKTELFNSRLGGSEAGFFLIQAPENNFFAFIYGQYGKINMRN</sequence>
<dbReference type="KEGG" id="apak:AP3564_12760"/>
<gene>
    <name evidence="1" type="ORF">AP3564_12760</name>
</gene>
<dbReference type="RefSeq" id="WP_094245653.1">
    <property type="nucleotide sequence ID" value="NZ_CP017703.1"/>
</dbReference>
<evidence type="ECO:0000313" key="2">
    <source>
        <dbReference type="Proteomes" id="UP000214606"/>
    </source>
</evidence>
<dbReference type="EMBL" id="CP017703">
    <property type="protein sequence ID" value="ASS90974.1"/>
    <property type="molecule type" value="Genomic_DNA"/>
</dbReference>